<dbReference type="SUPFAM" id="SSF53474">
    <property type="entry name" value="alpha/beta-Hydrolases"/>
    <property type="match status" value="1"/>
</dbReference>
<dbReference type="Gene3D" id="3.40.50.1820">
    <property type="entry name" value="alpha/beta hydrolase"/>
    <property type="match status" value="1"/>
</dbReference>
<dbReference type="Proteomes" id="UP000249542">
    <property type="component" value="Unassembled WGS sequence"/>
</dbReference>
<accession>A0A2W7I729</accession>
<name>A0A2W7I729_9FLAO</name>
<protein>
    <recommendedName>
        <fullName evidence="5">Alpha/beta superfamily hydrolase</fullName>
    </recommendedName>
</protein>
<dbReference type="AlphaFoldDB" id="A0A2W7I729"/>
<dbReference type="PANTHER" id="PTHR40841">
    <property type="entry name" value="SIDEROPHORE TRIACETYLFUSARININE C ESTERASE"/>
    <property type="match status" value="1"/>
</dbReference>
<dbReference type="RefSeq" id="WP_111540350.1">
    <property type="nucleotide sequence ID" value="NZ_QKYV01000002.1"/>
</dbReference>
<dbReference type="GO" id="GO:0016788">
    <property type="term" value="F:hydrolase activity, acting on ester bonds"/>
    <property type="evidence" value="ECO:0007669"/>
    <property type="project" value="TreeGrafter"/>
</dbReference>
<dbReference type="InterPro" id="IPR000801">
    <property type="entry name" value="Esterase-like"/>
</dbReference>
<dbReference type="InterPro" id="IPR052558">
    <property type="entry name" value="Siderophore_Hydrolase_D"/>
</dbReference>
<dbReference type="InterPro" id="IPR029058">
    <property type="entry name" value="AB_hydrolase_fold"/>
</dbReference>
<evidence type="ECO:0000256" key="2">
    <source>
        <dbReference type="ARBA" id="ARBA00022801"/>
    </source>
</evidence>
<keyword evidence="2" id="KW-0378">Hydrolase</keyword>
<dbReference type="EMBL" id="QKYV01000002">
    <property type="protein sequence ID" value="PZW42706.1"/>
    <property type="molecule type" value="Genomic_DNA"/>
</dbReference>
<organism evidence="3 4">
    <name type="scientific">Mesonia algae</name>
    <dbReference type="NCBI Taxonomy" id="213248"/>
    <lineage>
        <taxon>Bacteria</taxon>
        <taxon>Pseudomonadati</taxon>
        <taxon>Bacteroidota</taxon>
        <taxon>Flavobacteriia</taxon>
        <taxon>Flavobacteriales</taxon>
        <taxon>Flavobacteriaceae</taxon>
        <taxon>Mesonia</taxon>
    </lineage>
</organism>
<dbReference type="PANTHER" id="PTHR40841:SF2">
    <property type="entry name" value="SIDEROPHORE-DEGRADING ESTERASE (EUROFUNG)"/>
    <property type="match status" value="1"/>
</dbReference>
<comment type="similarity">
    <text evidence="1">Belongs to the esterase D family.</text>
</comment>
<proteinExistence type="inferred from homology"/>
<evidence type="ECO:0000256" key="1">
    <source>
        <dbReference type="ARBA" id="ARBA00005622"/>
    </source>
</evidence>
<evidence type="ECO:0000313" key="4">
    <source>
        <dbReference type="Proteomes" id="UP000249542"/>
    </source>
</evidence>
<keyword evidence="4" id="KW-1185">Reference proteome</keyword>
<dbReference type="Pfam" id="PF00756">
    <property type="entry name" value="Esterase"/>
    <property type="match status" value="1"/>
</dbReference>
<dbReference type="PROSITE" id="PS51257">
    <property type="entry name" value="PROKAR_LIPOPROTEIN"/>
    <property type="match status" value="1"/>
</dbReference>
<gene>
    <name evidence="3" type="ORF">LX95_01022</name>
</gene>
<evidence type="ECO:0008006" key="5">
    <source>
        <dbReference type="Google" id="ProtNLM"/>
    </source>
</evidence>
<comment type="caution">
    <text evidence="3">The sequence shown here is derived from an EMBL/GenBank/DDBJ whole genome shotgun (WGS) entry which is preliminary data.</text>
</comment>
<evidence type="ECO:0000313" key="3">
    <source>
        <dbReference type="EMBL" id="PZW42706.1"/>
    </source>
</evidence>
<reference evidence="3 4" key="1">
    <citation type="submission" date="2018-06" db="EMBL/GenBank/DDBJ databases">
        <title>Genomic Encyclopedia of Archaeal and Bacterial Type Strains, Phase II (KMG-II): from individual species to whole genera.</title>
        <authorList>
            <person name="Goeker M."/>
        </authorList>
    </citation>
    <scope>NUCLEOTIDE SEQUENCE [LARGE SCALE GENOMIC DNA]</scope>
    <source>
        <strain evidence="3 4">DSM 15361</strain>
    </source>
</reference>
<sequence length="270" mass="31242">MKNTAFYLILSFFIFSCGVKQTYNDSIPKHDNFTIESKYVNETRIINVWLPPNYENTNSFPVLYMPDGGIKEDFPHIANTISQLVKSEKIPPIILVGIENTERGRDLTGFSEIEDDEKYCPLTDGAKNFRNFITEELMTKISKEYKVSAKKGIIGESLAGLFVMETFFLEPEAFDFYIAIDPSLWWNNHYLERKAIDYLHNFPQKSKKLWFAGSSAKDISIHTNNLAKSLEEDAPSKLTWKYSDEPNEKHHTIFRATKEKAIIWSLNENN</sequence>